<keyword evidence="1" id="KW-0472">Membrane</keyword>
<gene>
    <name evidence="2" type="ORF">ULMA_22970</name>
</gene>
<keyword evidence="1" id="KW-0812">Transmembrane</keyword>
<feature type="transmembrane region" description="Helical" evidence="1">
    <location>
        <begin position="38"/>
        <end position="55"/>
    </location>
</feature>
<feature type="transmembrane region" description="Helical" evidence="1">
    <location>
        <begin position="362"/>
        <end position="381"/>
    </location>
</feature>
<proteinExistence type="predicted"/>
<feature type="transmembrane region" description="Helical" evidence="1">
    <location>
        <begin position="323"/>
        <end position="342"/>
    </location>
</feature>
<accession>A0A5J4IQX0</accession>
<feature type="transmembrane region" description="Helical" evidence="1">
    <location>
        <begin position="67"/>
        <end position="86"/>
    </location>
</feature>
<keyword evidence="3" id="KW-1185">Reference proteome</keyword>
<dbReference type="EMBL" id="BKCG01000006">
    <property type="protein sequence ID" value="GER60189.1"/>
    <property type="molecule type" value="Genomic_DNA"/>
</dbReference>
<evidence type="ECO:0000313" key="3">
    <source>
        <dbReference type="Proteomes" id="UP000326509"/>
    </source>
</evidence>
<evidence type="ECO:0008006" key="4">
    <source>
        <dbReference type="Google" id="ProtNLM"/>
    </source>
</evidence>
<feature type="transmembrane region" description="Helical" evidence="1">
    <location>
        <begin position="233"/>
        <end position="251"/>
    </location>
</feature>
<sequence length="390" mass="45493">MISTTFINNNAIQQFYKWSVFIYLIFKPLYFFDSGIPQIADFLLLIPFTLFAFSINFKKLFRNRGILYLLLFFSVVSAVNLTYHFIDSDSVYSTSYIFAILYFGFNIYFFVFCFTVFKSFIKKDFEYLVYVIFIALAMEYVLLITGYDKGIDNDFKNRAYLSFNNPNQLSYYCLILSGITLFVVKKIPIKRYLVSLILSLSFVLIVCATSRPAIIGALILISLYYFVVCKKHVFKELLVFIIPILLFLVFNTEQMQEDFKRIDKRFAKVEYAGKTDLVERGFMRVVDNPNMLIYGAGEGNYERFVKNESLLSSEFHSAIGSVWFSYGLAGITSFGLFLFYIFKKLRVFDLITFLPILLYNLFHNGMRFSLLCFFLALLFAISTNVKQNIP</sequence>
<evidence type="ECO:0000313" key="2">
    <source>
        <dbReference type="EMBL" id="GER60189.1"/>
    </source>
</evidence>
<dbReference type="RefSeq" id="WP_151674630.1">
    <property type="nucleotide sequence ID" value="NZ_BKCG01000006.1"/>
</dbReference>
<feature type="transmembrane region" description="Helical" evidence="1">
    <location>
        <begin position="167"/>
        <end position="184"/>
    </location>
</feature>
<dbReference type="OrthoDB" id="1936666at2"/>
<keyword evidence="1" id="KW-1133">Transmembrane helix</keyword>
<evidence type="ECO:0000256" key="1">
    <source>
        <dbReference type="SAM" id="Phobius"/>
    </source>
</evidence>
<feature type="transmembrane region" description="Helical" evidence="1">
    <location>
        <begin position="92"/>
        <end position="115"/>
    </location>
</feature>
<name>A0A5J4IQX0_9FLAO</name>
<dbReference type="Proteomes" id="UP000326509">
    <property type="component" value="Unassembled WGS sequence"/>
</dbReference>
<organism evidence="2 3">
    <name type="scientific">Patiriisocius marinus</name>
    <dbReference type="NCBI Taxonomy" id="1397112"/>
    <lineage>
        <taxon>Bacteria</taxon>
        <taxon>Pseudomonadati</taxon>
        <taxon>Bacteroidota</taxon>
        <taxon>Flavobacteriia</taxon>
        <taxon>Flavobacteriales</taxon>
        <taxon>Flavobacteriaceae</taxon>
        <taxon>Patiriisocius</taxon>
    </lineage>
</organism>
<comment type="caution">
    <text evidence="2">The sequence shown here is derived from an EMBL/GenBank/DDBJ whole genome shotgun (WGS) entry which is preliminary data.</text>
</comment>
<reference evidence="2 3" key="1">
    <citation type="submission" date="2019-08" db="EMBL/GenBank/DDBJ databases">
        <title>Draft genome sequence of Ulvibacter marinus type strain NBRC 109484.</title>
        <authorList>
            <person name="Kawano K."/>
            <person name="Ushijima N."/>
            <person name="Kihara M."/>
            <person name="Itoh H."/>
        </authorList>
    </citation>
    <scope>NUCLEOTIDE SEQUENCE [LARGE SCALE GENOMIC DNA]</scope>
    <source>
        <strain evidence="2 3">NBRC 109484</strain>
    </source>
</reference>
<protein>
    <recommendedName>
        <fullName evidence="4">O-antigen polymerase</fullName>
    </recommendedName>
</protein>
<dbReference type="AlphaFoldDB" id="A0A5J4IQX0"/>
<feature type="transmembrane region" description="Helical" evidence="1">
    <location>
        <begin position="127"/>
        <end position="147"/>
    </location>
</feature>
<feature type="transmembrane region" description="Helical" evidence="1">
    <location>
        <begin position="196"/>
        <end position="227"/>
    </location>
</feature>